<dbReference type="AlphaFoldDB" id="A0AAD7RDS9"/>
<organism evidence="1 2">
    <name type="scientific">Aldrovandia affinis</name>
    <dbReference type="NCBI Taxonomy" id="143900"/>
    <lineage>
        <taxon>Eukaryota</taxon>
        <taxon>Metazoa</taxon>
        <taxon>Chordata</taxon>
        <taxon>Craniata</taxon>
        <taxon>Vertebrata</taxon>
        <taxon>Euteleostomi</taxon>
        <taxon>Actinopterygii</taxon>
        <taxon>Neopterygii</taxon>
        <taxon>Teleostei</taxon>
        <taxon>Notacanthiformes</taxon>
        <taxon>Halosauridae</taxon>
        <taxon>Aldrovandia</taxon>
    </lineage>
</organism>
<dbReference type="InterPro" id="IPR020207">
    <property type="entry name" value="Metastasis-suppressor_KiSS-1"/>
</dbReference>
<evidence type="ECO:0000313" key="1">
    <source>
        <dbReference type="EMBL" id="KAJ8378357.1"/>
    </source>
</evidence>
<sequence>MAPCQRGLDSRGNRAWHGQILASPPQLGKKTDELWARCASTPFTRSTMLLLTVMLMMAVRWGETYPTGSLRHAPYIEDEGPDQTAMTVLREINRRSMSAPPSPLLSAHLSPVLTNPLLGVDLPRRAWWWYPDMPPPQAKKREHLSSYNWNSFGLRYGK</sequence>
<dbReference type="Proteomes" id="UP001221898">
    <property type="component" value="Unassembled WGS sequence"/>
</dbReference>
<dbReference type="Pfam" id="PF15152">
    <property type="entry name" value="Kisspeptin"/>
    <property type="match status" value="1"/>
</dbReference>
<protein>
    <submittedName>
        <fullName evidence="1">Uncharacterized protein</fullName>
    </submittedName>
</protein>
<dbReference type="EMBL" id="JAINUG010000322">
    <property type="protein sequence ID" value="KAJ8378357.1"/>
    <property type="molecule type" value="Genomic_DNA"/>
</dbReference>
<proteinExistence type="predicted"/>
<reference evidence="1" key="1">
    <citation type="journal article" date="2023" name="Science">
        <title>Genome structures resolve the early diversification of teleost fishes.</title>
        <authorList>
            <person name="Parey E."/>
            <person name="Louis A."/>
            <person name="Montfort J."/>
            <person name="Bouchez O."/>
            <person name="Roques C."/>
            <person name="Iampietro C."/>
            <person name="Lluch J."/>
            <person name="Castinel A."/>
            <person name="Donnadieu C."/>
            <person name="Desvignes T."/>
            <person name="Floi Bucao C."/>
            <person name="Jouanno E."/>
            <person name="Wen M."/>
            <person name="Mejri S."/>
            <person name="Dirks R."/>
            <person name="Jansen H."/>
            <person name="Henkel C."/>
            <person name="Chen W.J."/>
            <person name="Zahm M."/>
            <person name="Cabau C."/>
            <person name="Klopp C."/>
            <person name="Thompson A.W."/>
            <person name="Robinson-Rechavi M."/>
            <person name="Braasch I."/>
            <person name="Lecointre G."/>
            <person name="Bobe J."/>
            <person name="Postlethwait J.H."/>
            <person name="Berthelot C."/>
            <person name="Roest Crollius H."/>
            <person name="Guiguen Y."/>
        </authorList>
    </citation>
    <scope>NUCLEOTIDE SEQUENCE</scope>
    <source>
        <strain evidence="1">NC1722</strain>
    </source>
</reference>
<name>A0AAD7RDS9_9TELE</name>
<accession>A0AAD7RDS9</accession>
<evidence type="ECO:0000313" key="2">
    <source>
        <dbReference type="Proteomes" id="UP001221898"/>
    </source>
</evidence>
<keyword evidence="2" id="KW-1185">Reference proteome</keyword>
<comment type="caution">
    <text evidence="1">The sequence shown here is derived from an EMBL/GenBank/DDBJ whole genome shotgun (WGS) entry which is preliminary data.</text>
</comment>
<gene>
    <name evidence="1" type="ORF">AAFF_G00243150</name>
</gene>